<comment type="caution">
    <text evidence="2">The sequence shown here is derived from an EMBL/GenBank/DDBJ whole genome shotgun (WGS) entry which is preliminary data.</text>
</comment>
<protein>
    <submittedName>
        <fullName evidence="2">Uncharacterized protein</fullName>
    </submittedName>
</protein>
<proteinExistence type="predicted"/>
<keyword evidence="3" id="KW-1185">Reference proteome</keyword>
<reference evidence="2 3" key="1">
    <citation type="submission" date="2019-11" db="EMBL/GenBank/DDBJ databases">
        <title>Whole genome sequencing identifies a novel species of the genus Arsenicicoccus isolated from human blood.</title>
        <authorList>
            <person name="Jeong J.H."/>
            <person name="Kweon O.J."/>
            <person name="Kim H.R."/>
            <person name="Kim T.-H."/>
            <person name="Ha S.-M."/>
            <person name="Lee M.-K."/>
        </authorList>
    </citation>
    <scope>NUCLEOTIDE SEQUENCE [LARGE SCALE GENOMIC DNA]</scope>
    <source>
        <strain evidence="2 3">MKL-02</strain>
    </source>
</reference>
<evidence type="ECO:0000313" key="2">
    <source>
        <dbReference type="EMBL" id="MTB71830.1"/>
    </source>
</evidence>
<feature type="compositionally biased region" description="Low complexity" evidence="1">
    <location>
        <begin position="10"/>
        <end position="28"/>
    </location>
</feature>
<sequence>MTEMRDEQLPEGAKAAQEAAAEAAPGQADIAHDSPDADHGQMQQAATEGSTDTGTGAVTGSGMPD</sequence>
<evidence type="ECO:0000313" key="3">
    <source>
        <dbReference type="Proteomes" id="UP000431092"/>
    </source>
</evidence>
<dbReference type="Proteomes" id="UP000431092">
    <property type="component" value="Unassembled WGS sequence"/>
</dbReference>
<feature type="region of interest" description="Disordered" evidence="1">
    <location>
        <begin position="1"/>
        <end position="65"/>
    </location>
</feature>
<dbReference type="EMBL" id="WLVL01000027">
    <property type="protein sequence ID" value="MTB71830.1"/>
    <property type="molecule type" value="Genomic_DNA"/>
</dbReference>
<feature type="compositionally biased region" description="Polar residues" evidence="1">
    <location>
        <begin position="41"/>
        <end position="58"/>
    </location>
</feature>
<accession>A0A6I3IPC6</accession>
<dbReference type="AlphaFoldDB" id="A0A6I3IPC6"/>
<evidence type="ECO:0000256" key="1">
    <source>
        <dbReference type="SAM" id="MobiDB-lite"/>
    </source>
</evidence>
<name>A0A6I3IPC6_9MICO</name>
<gene>
    <name evidence="2" type="ORF">GGG17_07585</name>
</gene>
<dbReference type="RefSeq" id="WP_019284573.1">
    <property type="nucleotide sequence ID" value="NZ_CP171001.1"/>
</dbReference>
<organism evidence="2 3">
    <name type="scientific">Arsenicicoccus cauae</name>
    <dbReference type="NCBI Taxonomy" id="2663847"/>
    <lineage>
        <taxon>Bacteria</taxon>
        <taxon>Bacillati</taxon>
        <taxon>Actinomycetota</taxon>
        <taxon>Actinomycetes</taxon>
        <taxon>Micrococcales</taxon>
        <taxon>Intrasporangiaceae</taxon>
        <taxon>Arsenicicoccus</taxon>
    </lineage>
</organism>
<feature type="compositionally biased region" description="Basic and acidic residues" evidence="1">
    <location>
        <begin position="30"/>
        <end position="39"/>
    </location>
</feature>